<evidence type="ECO:0000256" key="5">
    <source>
        <dbReference type="SAM" id="MobiDB-lite"/>
    </source>
</evidence>
<feature type="compositionally biased region" description="Low complexity" evidence="5">
    <location>
        <begin position="325"/>
        <end position="342"/>
    </location>
</feature>
<dbReference type="PANTHER" id="PTHR45931:SF16">
    <property type="entry name" value="RING_U-BOX SUPERFAMILY PROTEIN"/>
    <property type="match status" value="1"/>
</dbReference>
<dbReference type="Proteomes" id="UP000006671">
    <property type="component" value="Unassembled WGS sequence"/>
</dbReference>
<evidence type="ECO:0000256" key="3">
    <source>
        <dbReference type="ARBA" id="ARBA00022833"/>
    </source>
</evidence>
<dbReference type="GeneID" id="8856630"/>
<dbReference type="CDD" id="cd16454">
    <property type="entry name" value="RING-H2_PA-TM-RING"/>
    <property type="match status" value="1"/>
</dbReference>
<proteinExistence type="predicted"/>
<dbReference type="VEuPathDB" id="AmoebaDB:NAEGRDRAFT_68257"/>
<dbReference type="GO" id="GO:0008270">
    <property type="term" value="F:zinc ion binding"/>
    <property type="evidence" value="ECO:0007669"/>
    <property type="project" value="UniProtKB-KW"/>
</dbReference>
<dbReference type="Gene3D" id="3.30.40.10">
    <property type="entry name" value="Zinc/RING finger domain, C3HC4 (zinc finger)"/>
    <property type="match status" value="1"/>
</dbReference>
<keyword evidence="2 4" id="KW-0863">Zinc-finger</keyword>
<dbReference type="InterPro" id="IPR013083">
    <property type="entry name" value="Znf_RING/FYVE/PHD"/>
</dbReference>
<keyword evidence="8" id="KW-1185">Reference proteome</keyword>
<dbReference type="Pfam" id="PF13639">
    <property type="entry name" value="zf-RING_2"/>
    <property type="match status" value="1"/>
</dbReference>
<sequence>MTTPLYKCYGCDRQMNAITNNEGNLACAFCGSEFVEEIELPTETVTTNTSPIHSPSPQASNIVDLTNLDDDDIFSRAFSTAVTTPEQNQSTRSSSSTTTTTTRSRTSSSGTPTVHSQTISITIGPNGTTRRTITNATPFNPFGFGGDNNNRVDPLTSLFGGFGGDNNRDPISSIFDALNNASQNVGSNTNQQGTFPRISFGPTMDFSNFMRHIRQPFGNGTTWGDYVFSDNLDDIITRMMEATVGQGGTPPASQDVISKLKHRKAQECDCKDCAVCQDQIKAEEEITELPCGHLYHSGCVTPWLERHANCPICRAEIGNDGSALPPHSHQQQQQQQNNPHNH</sequence>
<dbReference type="OMA" id="RHANCPI"/>
<feature type="compositionally biased region" description="Low complexity" evidence="5">
    <location>
        <begin position="90"/>
        <end position="109"/>
    </location>
</feature>
<dbReference type="EMBL" id="GG738871">
    <property type="protein sequence ID" value="EFC43818.1"/>
    <property type="molecule type" value="Genomic_DNA"/>
</dbReference>
<accession>D2VH30</accession>
<dbReference type="SUPFAM" id="SSF57850">
    <property type="entry name" value="RING/U-box"/>
    <property type="match status" value="1"/>
</dbReference>
<feature type="compositionally biased region" description="Polar residues" evidence="5">
    <location>
        <begin position="80"/>
        <end position="89"/>
    </location>
</feature>
<dbReference type="InterPro" id="IPR001841">
    <property type="entry name" value="Znf_RING"/>
</dbReference>
<dbReference type="GO" id="GO:0006511">
    <property type="term" value="P:ubiquitin-dependent protein catabolic process"/>
    <property type="evidence" value="ECO:0007669"/>
    <property type="project" value="TreeGrafter"/>
</dbReference>
<gene>
    <name evidence="7" type="ORF">NAEGRDRAFT_68257</name>
</gene>
<feature type="region of interest" description="Disordered" evidence="5">
    <location>
        <begin position="321"/>
        <end position="342"/>
    </location>
</feature>
<dbReference type="InParanoid" id="D2VH30"/>
<dbReference type="OrthoDB" id="8062037at2759"/>
<dbReference type="eggNOG" id="KOG0800">
    <property type="taxonomic scope" value="Eukaryota"/>
</dbReference>
<name>D2VH30_NAEGR</name>
<feature type="domain" description="RING-type" evidence="6">
    <location>
        <begin position="273"/>
        <end position="314"/>
    </location>
</feature>
<reference evidence="7 8" key="1">
    <citation type="journal article" date="2010" name="Cell">
        <title>The genome of Naegleria gruberi illuminates early eukaryotic versatility.</title>
        <authorList>
            <person name="Fritz-Laylin L.K."/>
            <person name="Prochnik S.E."/>
            <person name="Ginger M.L."/>
            <person name="Dacks J.B."/>
            <person name="Carpenter M.L."/>
            <person name="Field M.C."/>
            <person name="Kuo A."/>
            <person name="Paredez A."/>
            <person name="Chapman J."/>
            <person name="Pham J."/>
            <person name="Shu S."/>
            <person name="Neupane R."/>
            <person name="Cipriano M."/>
            <person name="Mancuso J."/>
            <person name="Tu H."/>
            <person name="Salamov A."/>
            <person name="Lindquist E."/>
            <person name="Shapiro H."/>
            <person name="Lucas S."/>
            <person name="Grigoriev I.V."/>
            <person name="Cande W.Z."/>
            <person name="Fulton C."/>
            <person name="Rokhsar D.S."/>
            <person name="Dawson S.C."/>
        </authorList>
    </citation>
    <scope>NUCLEOTIDE SEQUENCE [LARGE SCALE GENOMIC DNA]</scope>
    <source>
        <strain evidence="7 8">NEG-M</strain>
    </source>
</reference>
<evidence type="ECO:0000256" key="2">
    <source>
        <dbReference type="ARBA" id="ARBA00022771"/>
    </source>
</evidence>
<dbReference type="KEGG" id="ngr:NAEGRDRAFT_68257"/>
<dbReference type="PROSITE" id="PS50089">
    <property type="entry name" value="ZF_RING_2"/>
    <property type="match status" value="1"/>
</dbReference>
<organism evidence="8">
    <name type="scientific">Naegleria gruberi</name>
    <name type="common">Amoeba</name>
    <dbReference type="NCBI Taxonomy" id="5762"/>
    <lineage>
        <taxon>Eukaryota</taxon>
        <taxon>Discoba</taxon>
        <taxon>Heterolobosea</taxon>
        <taxon>Tetramitia</taxon>
        <taxon>Eutetramitia</taxon>
        <taxon>Vahlkampfiidae</taxon>
        <taxon>Naegleria</taxon>
    </lineage>
</organism>
<protein>
    <submittedName>
        <fullName evidence="7">Predicted protein</fullName>
    </submittedName>
</protein>
<dbReference type="AlphaFoldDB" id="D2VH30"/>
<evidence type="ECO:0000313" key="8">
    <source>
        <dbReference type="Proteomes" id="UP000006671"/>
    </source>
</evidence>
<dbReference type="STRING" id="5762.D2VH30"/>
<dbReference type="RefSeq" id="XP_002676562.1">
    <property type="nucleotide sequence ID" value="XM_002676516.1"/>
</dbReference>
<evidence type="ECO:0000259" key="6">
    <source>
        <dbReference type="PROSITE" id="PS50089"/>
    </source>
</evidence>
<evidence type="ECO:0000256" key="1">
    <source>
        <dbReference type="ARBA" id="ARBA00022723"/>
    </source>
</evidence>
<feature type="compositionally biased region" description="Polar residues" evidence="5">
    <location>
        <begin position="110"/>
        <end position="133"/>
    </location>
</feature>
<dbReference type="GO" id="GO:0061630">
    <property type="term" value="F:ubiquitin protein ligase activity"/>
    <property type="evidence" value="ECO:0007669"/>
    <property type="project" value="TreeGrafter"/>
</dbReference>
<dbReference type="PANTHER" id="PTHR45931">
    <property type="entry name" value="SI:CH211-59O9.10"/>
    <property type="match status" value="1"/>
</dbReference>
<evidence type="ECO:0000256" key="4">
    <source>
        <dbReference type="PROSITE-ProRule" id="PRU00175"/>
    </source>
</evidence>
<dbReference type="InterPro" id="IPR051834">
    <property type="entry name" value="RING_finger_E3_ligase"/>
</dbReference>
<keyword evidence="1" id="KW-0479">Metal-binding</keyword>
<feature type="region of interest" description="Disordered" evidence="5">
    <location>
        <begin position="80"/>
        <end position="133"/>
    </location>
</feature>
<keyword evidence="3" id="KW-0862">Zinc</keyword>
<dbReference type="GO" id="GO:0005634">
    <property type="term" value="C:nucleus"/>
    <property type="evidence" value="ECO:0007669"/>
    <property type="project" value="TreeGrafter"/>
</dbReference>
<evidence type="ECO:0000313" key="7">
    <source>
        <dbReference type="EMBL" id="EFC43818.1"/>
    </source>
</evidence>
<dbReference type="SMART" id="SM00184">
    <property type="entry name" value="RING"/>
    <property type="match status" value="1"/>
</dbReference>